<feature type="region of interest" description="Disordered" evidence="1">
    <location>
        <begin position="64"/>
        <end position="91"/>
    </location>
</feature>
<name>A0A7J7G4U0_CAMSI</name>
<evidence type="ECO:0000256" key="1">
    <source>
        <dbReference type="SAM" id="MobiDB-lite"/>
    </source>
</evidence>
<evidence type="ECO:0000313" key="3">
    <source>
        <dbReference type="Proteomes" id="UP000593564"/>
    </source>
</evidence>
<sequence>MDGRIEEQRNQIYEHSARDMLVVAETVWKRRRRRRHRLSFAAGVKETDCFFLAVLKWMRRNWRPKSKPKQESLGSNEFGIDATQHAEHKTSSLARTIECLSDQLLARRGQNLGQIDCLDLTWRKTRSMAMRLYFS</sequence>
<protein>
    <submittedName>
        <fullName evidence="2">Uncharacterized protein</fullName>
    </submittedName>
</protein>
<evidence type="ECO:0000313" key="2">
    <source>
        <dbReference type="EMBL" id="KAF5935001.1"/>
    </source>
</evidence>
<keyword evidence="3" id="KW-1185">Reference proteome</keyword>
<dbReference type="AlphaFoldDB" id="A0A7J7G4U0"/>
<organism evidence="2 3">
    <name type="scientific">Camellia sinensis</name>
    <name type="common">Tea plant</name>
    <name type="synonym">Thea sinensis</name>
    <dbReference type="NCBI Taxonomy" id="4442"/>
    <lineage>
        <taxon>Eukaryota</taxon>
        <taxon>Viridiplantae</taxon>
        <taxon>Streptophyta</taxon>
        <taxon>Embryophyta</taxon>
        <taxon>Tracheophyta</taxon>
        <taxon>Spermatophyta</taxon>
        <taxon>Magnoliopsida</taxon>
        <taxon>eudicotyledons</taxon>
        <taxon>Gunneridae</taxon>
        <taxon>Pentapetalae</taxon>
        <taxon>asterids</taxon>
        <taxon>Ericales</taxon>
        <taxon>Theaceae</taxon>
        <taxon>Camellia</taxon>
    </lineage>
</organism>
<comment type="caution">
    <text evidence="2">The sequence shown here is derived from an EMBL/GenBank/DDBJ whole genome shotgun (WGS) entry which is preliminary data.</text>
</comment>
<reference evidence="2 3" key="2">
    <citation type="submission" date="2020-07" db="EMBL/GenBank/DDBJ databases">
        <title>Genome assembly of wild tea tree DASZ reveals pedigree and selection history of tea varieties.</title>
        <authorList>
            <person name="Zhang W."/>
        </authorList>
    </citation>
    <scope>NUCLEOTIDE SEQUENCE [LARGE SCALE GENOMIC DNA]</scope>
    <source>
        <strain evidence="3">cv. G240</strain>
        <tissue evidence="2">Leaf</tissue>
    </source>
</reference>
<accession>A0A7J7G4U0</accession>
<dbReference type="EMBL" id="JACBKZ010000013">
    <property type="protein sequence ID" value="KAF5935001.1"/>
    <property type="molecule type" value="Genomic_DNA"/>
</dbReference>
<gene>
    <name evidence="2" type="ORF">HYC85_026130</name>
</gene>
<reference evidence="3" key="1">
    <citation type="journal article" date="2020" name="Nat. Commun.">
        <title>Genome assembly of wild tea tree DASZ reveals pedigree and selection history of tea varieties.</title>
        <authorList>
            <person name="Zhang W."/>
            <person name="Zhang Y."/>
            <person name="Qiu H."/>
            <person name="Guo Y."/>
            <person name="Wan H."/>
            <person name="Zhang X."/>
            <person name="Scossa F."/>
            <person name="Alseekh S."/>
            <person name="Zhang Q."/>
            <person name="Wang P."/>
            <person name="Xu L."/>
            <person name="Schmidt M.H."/>
            <person name="Jia X."/>
            <person name="Li D."/>
            <person name="Zhu A."/>
            <person name="Guo F."/>
            <person name="Chen W."/>
            <person name="Ni D."/>
            <person name="Usadel B."/>
            <person name="Fernie A.R."/>
            <person name="Wen W."/>
        </authorList>
    </citation>
    <scope>NUCLEOTIDE SEQUENCE [LARGE SCALE GENOMIC DNA]</scope>
    <source>
        <strain evidence="3">cv. G240</strain>
    </source>
</reference>
<proteinExistence type="predicted"/>
<dbReference type="Proteomes" id="UP000593564">
    <property type="component" value="Unassembled WGS sequence"/>
</dbReference>